<dbReference type="InterPro" id="IPR009072">
    <property type="entry name" value="Histone-fold"/>
</dbReference>
<keyword evidence="7" id="KW-1185">Reference proteome</keyword>
<dbReference type="GO" id="GO:0030527">
    <property type="term" value="F:structural constituent of chromatin"/>
    <property type="evidence" value="ECO:0007669"/>
    <property type="project" value="InterPro"/>
</dbReference>
<dbReference type="GeneTree" id="ENSGT01150000287000"/>
<comment type="similarity">
    <text evidence="1">Belongs to the histone H3 family.</text>
</comment>
<feature type="region of interest" description="Disordered" evidence="4">
    <location>
        <begin position="1"/>
        <end position="37"/>
    </location>
</feature>
<accession>A0A8D2ATM5</accession>
<reference evidence="6" key="2">
    <citation type="submission" date="2025-09" db="UniProtKB">
        <authorList>
            <consortium name="Ensembl"/>
        </authorList>
    </citation>
    <scope>IDENTIFICATION</scope>
</reference>
<organism evidence="6 7">
    <name type="scientific">Sciurus vulgaris</name>
    <name type="common">Eurasian red squirrel</name>
    <dbReference type="NCBI Taxonomy" id="55149"/>
    <lineage>
        <taxon>Eukaryota</taxon>
        <taxon>Metazoa</taxon>
        <taxon>Chordata</taxon>
        <taxon>Craniata</taxon>
        <taxon>Vertebrata</taxon>
        <taxon>Euteleostomi</taxon>
        <taxon>Mammalia</taxon>
        <taxon>Eutheria</taxon>
        <taxon>Euarchontoglires</taxon>
        <taxon>Glires</taxon>
        <taxon>Rodentia</taxon>
        <taxon>Sciuromorpha</taxon>
        <taxon>Sciuridae</taxon>
        <taxon>Sciurinae</taxon>
        <taxon>Sciurini</taxon>
        <taxon>Sciurus</taxon>
    </lineage>
</organism>
<reference evidence="6" key="1">
    <citation type="submission" date="2025-08" db="UniProtKB">
        <authorList>
            <consortium name="Ensembl"/>
        </authorList>
    </citation>
    <scope>IDENTIFICATION</scope>
</reference>
<evidence type="ECO:0000256" key="3">
    <source>
        <dbReference type="ARBA" id="ARBA00022765"/>
    </source>
</evidence>
<name>A0A8D2ATM5_SCIVU</name>
<dbReference type="SUPFAM" id="SSF47113">
    <property type="entry name" value="Histone-fold"/>
    <property type="match status" value="1"/>
</dbReference>
<dbReference type="Ensembl" id="ENSSVLT00005007267.1">
    <property type="protein sequence ID" value="ENSSVLP00005006519.1"/>
    <property type="gene ID" value="ENSSVLG00005005298.1"/>
</dbReference>
<dbReference type="PANTHER" id="PTHR45810">
    <property type="entry name" value="HISTONE H3.2"/>
    <property type="match status" value="1"/>
</dbReference>
<evidence type="ECO:0000256" key="4">
    <source>
        <dbReference type="SAM" id="MobiDB-lite"/>
    </source>
</evidence>
<dbReference type="PANTHER" id="PTHR45810:SF14">
    <property type="entry name" value="CENTROMERE PROTEIN A"/>
    <property type="match status" value="1"/>
</dbReference>
<evidence type="ECO:0000313" key="6">
    <source>
        <dbReference type="Ensembl" id="ENSSVLP00005006519.1"/>
    </source>
</evidence>
<dbReference type="InterPro" id="IPR007125">
    <property type="entry name" value="H2A/H2B/H3"/>
</dbReference>
<protein>
    <recommendedName>
        <fullName evidence="5">Core Histone H2A/H2B/H3 domain-containing protein</fullName>
    </recommendedName>
</protein>
<keyword evidence="2" id="KW-0488">Methylation</keyword>
<evidence type="ECO:0000259" key="5">
    <source>
        <dbReference type="Pfam" id="PF00125"/>
    </source>
</evidence>
<dbReference type="SMART" id="SM00428">
    <property type="entry name" value="H3"/>
    <property type="match status" value="1"/>
</dbReference>
<dbReference type="GO" id="GO:0000786">
    <property type="term" value="C:nucleosome"/>
    <property type="evidence" value="ECO:0007669"/>
    <property type="project" value="InterPro"/>
</dbReference>
<dbReference type="InterPro" id="IPR000164">
    <property type="entry name" value="Histone_H3/CENP-A"/>
</dbReference>
<feature type="domain" description="Core Histone H2A/H2B/H3" evidence="5">
    <location>
        <begin position="39"/>
        <end position="132"/>
    </location>
</feature>
<dbReference type="GO" id="GO:0003677">
    <property type="term" value="F:DNA binding"/>
    <property type="evidence" value="ECO:0007669"/>
    <property type="project" value="InterPro"/>
</dbReference>
<proteinExistence type="inferred from homology"/>
<dbReference type="Pfam" id="PF00125">
    <property type="entry name" value="Histone"/>
    <property type="match status" value="1"/>
</dbReference>
<dbReference type="GO" id="GO:0046982">
    <property type="term" value="F:protein heterodimerization activity"/>
    <property type="evidence" value="ECO:0007669"/>
    <property type="project" value="InterPro"/>
</dbReference>
<dbReference type="OrthoDB" id="842664at2759"/>
<evidence type="ECO:0000256" key="1">
    <source>
        <dbReference type="ARBA" id="ARBA00010343"/>
    </source>
</evidence>
<evidence type="ECO:0000256" key="2">
    <source>
        <dbReference type="ARBA" id="ARBA00022481"/>
    </source>
</evidence>
<dbReference type="AlphaFoldDB" id="A0A8D2ATM5"/>
<dbReference type="Gene3D" id="1.10.20.10">
    <property type="entry name" value="Histone, subunit A"/>
    <property type="match status" value="1"/>
</dbReference>
<keyword evidence="3" id="KW-0013">ADP-ribosylation</keyword>
<evidence type="ECO:0000313" key="7">
    <source>
        <dbReference type="Proteomes" id="UP000694564"/>
    </source>
</evidence>
<sequence length="140" mass="15705">MGPRRRSQPEAPRRGPASPPPSTPRRGASLGSSSQRQRNVWLKQVKMLQKSTDLLIRKRSFSRLGTPSSGKICMTFTREMDFNWQAQALLALQEGIRAEACLVHLFEDAYLLSLHAGRVTLFPMDVQLSRRICSIEEGPG</sequence>
<dbReference type="Proteomes" id="UP000694564">
    <property type="component" value="Chromosome 11"/>
</dbReference>